<gene>
    <name evidence="2" type="ORF">METZ01_LOCUS89649</name>
</gene>
<proteinExistence type="predicted"/>
<evidence type="ECO:0000313" key="2">
    <source>
        <dbReference type="EMBL" id="SVA36795.1"/>
    </source>
</evidence>
<accession>A0A381V8T0</accession>
<evidence type="ECO:0000256" key="1">
    <source>
        <dbReference type="SAM" id="MobiDB-lite"/>
    </source>
</evidence>
<feature type="region of interest" description="Disordered" evidence="1">
    <location>
        <begin position="89"/>
        <end position="122"/>
    </location>
</feature>
<dbReference type="EMBL" id="UINC01008164">
    <property type="protein sequence ID" value="SVA36795.1"/>
    <property type="molecule type" value="Genomic_DNA"/>
</dbReference>
<reference evidence="2" key="1">
    <citation type="submission" date="2018-05" db="EMBL/GenBank/DDBJ databases">
        <authorList>
            <person name="Lanie J.A."/>
            <person name="Ng W.-L."/>
            <person name="Kazmierczak K.M."/>
            <person name="Andrzejewski T.M."/>
            <person name="Davidsen T.M."/>
            <person name="Wayne K.J."/>
            <person name="Tettelin H."/>
            <person name="Glass J.I."/>
            <person name="Rusch D."/>
            <person name="Podicherti R."/>
            <person name="Tsui H.-C.T."/>
            <person name="Winkler M.E."/>
        </authorList>
    </citation>
    <scope>NUCLEOTIDE SEQUENCE</scope>
</reference>
<dbReference type="AlphaFoldDB" id="A0A381V8T0"/>
<sequence>MKKTLVVALATTLLSTVALAGERQVTVDLPKTITVTCSDRVQPGTVVLSNPPKFSCADYDVVKRVIGTGITIGPDARVSSILRAVRRAEKPTRRTPTTVARNDSWKDINPTTDNRPPSYWQDGYRKGAWQPLDDFDKRFPGMNRNRAWFEKNEGTNCTGMVNINDLLNGKCKNARVRVN</sequence>
<protein>
    <submittedName>
        <fullName evidence="2">Uncharacterized protein</fullName>
    </submittedName>
</protein>
<name>A0A381V8T0_9ZZZZ</name>
<organism evidence="2">
    <name type="scientific">marine metagenome</name>
    <dbReference type="NCBI Taxonomy" id="408172"/>
    <lineage>
        <taxon>unclassified sequences</taxon>
        <taxon>metagenomes</taxon>
        <taxon>ecological metagenomes</taxon>
    </lineage>
</organism>